<dbReference type="AlphaFoldDB" id="X1AIC9"/>
<reference evidence="1" key="1">
    <citation type="journal article" date="2014" name="Front. Microbiol.">
        <title>High frequency of phylogenetically diverse reductive dehalogenase-homologous genes in deep subseafloor sedimentary metagenomes.</title>
        <authorList>
            <person name="Kawai M."/>
            <person name="Futagami T."/>
            <person name="Toyoda A."/>
            <person name="Takaki Y."/>
            <person name="Nishi S."/>
            <person name="Hori S."/>
            <person name="Arai W."/>
            <person name="Tsubouchi T."/>
            <person name="Morono Y."/>
            <person name="Uchiyama I."/>
            <person name="Ito T."/>
            <person name="Fujiyama A."/>
            <person name="Inagaki F."/>
            <person name="Takami H."/>
        </authorList>
    </citation>
    <scope>NUCLEOTIDE SEQUENCE</scope>
    <source>
        <strain evidence="1">Expedition CK06-06</strain>
    </source>
</reference>
<comment type="caution">
    <text evidence="1">The sequence shown here is derived from an EMBL/GenBank/DDBJ whole genome shotgun (WGS) entry which is preliminary data.</text>
</comment>
<organism evidence="1">
    <name type="scientific">marine sediment metagenome</name>
    <dbReference type="NCBI Taxonomy" id="412755"/>
    <lineage>
        <taxon>unclassified sequences</taxon>
        <taxon>metagenomes</taxon>
        <taxon>ecological metagenomes</taxon>
    </lineage>
</organism>
<accession>X1AIC9</accession>
<evidence type="ECO:0000313" key="1">
    <source>
        <dbReference type="EMBL" id="GAG82395.1"/>
    </source>
</evidence>
<dbReference type="EMBL" id="BART01012550">
    <property type="protein sequence ID" value="GAG82395.1"/>
    <property type="molecule type" value="Genomic_DNA"/>
</dbReference>
<name>X1AIC9_9ZZZZ</name>
<sequence length="35" mass="3755">EGIGEALFPPLSILCERVEDGNYINGKYQQSGAEG</sequence>
<feature type="non-terminal residue" evidence="1">
    <location>
        <position position="1"/>
    </location>
</feature>
<protein>
    <submittedName>
        <fullName evidence="1">Uncharacterized protein</fullName>
    </submittedName>
</protein>
<proteinExistence type="predicted"/>
<gene>
    <name evidence="1" type="ORF">S01H4_26138</name>
</gene>